<gene>
    <name evidence="2" type="ORF">CSSPJE1EN1_LOCUS19247</name>
</gene>
<name>A0ABP0X3V1_9BRYO</name>
<feature type="signal peptide" evidence="1">
    <location>
        <begin position="1"/>
        <end position="18"/>
    </location>
</feature>
<dbReference type="Proteomes" id="UP001497444">
    <property type="component" value="Chromosome 5"/>
</dbReference>
<evidence type="ECO:0000313" key="2">
    <source>
        <dbReference type="EMBL" id="CAK9273769.1"/>
    </source>
</evidence>
<evidence type="ECO:0000313" key="3">
    <source>
        <dbReference type="Proteomes" id="UP001497444"/>
    </source>
</evidence>
<organism evidence="2 3">
    <name type="scientific">Sphagnum jensenii</name>
    <dbReference type="NCBI Taxonomy" id="128206"/>
    <lineage>
        <taxon>Eukaryota</taxon>
        <taxon>Viridiplantae</taxon>
        <taxon>Streptophyta</taxon>
        <taxon>Embryophyta</taxon>
        <taxon>Bryophyta</taxon>
        <taxon>Sphagnophytina</taxon>
        <taxon>Sphagnopsida</taxon>
        <taxon>Sphagnales</taxon>
        <taxon>Sphagnaceae</taxon>
        <taxon>Sphagnum</taxon>
    </lineage>
</organism>
<evidence type="ECO:0000256" key="1">
    <source>
        <dbReference type="SAM" id="SignalP"/>
    </source>
</evidence>
<proteinExistence type="predicted"/>
<keyword evidence="3" id="KW-1185">Reference proteome</keyword>
<sequence length="149" mass="15683">MWVSCCVVLWCLVWSVCCDSGVACLAWPARLLKKGLNYCYCLTPAAPVFAIIIIPIVGCKAAAAYVVQPSPCGGGRGGGGTVGVVGGGFVWAVSMAPALHCREPKYTLRHGHFLLGGGCEKKEEEAVVLSVELAADDQRLVELLDLCLS</sequence>
<keyword evidence="1" id="KW-0732">Signal</keyword>
<feature type="chain" id="PRO_5046533888" description="Secreted protein" evidence="1">
    <location>
        <begin position="19"/>
        <end position="149"/>
    </location>
</feature>
<reference evidence="2" key="1">
    <citation type="submission" date="2024-02" db="EMBL/GenBank/DDBJ databases">
        <authorList>
            <consortium name="ELIXIR-Norway"/>
            <consortium name="Elixir Norway"/>
        </authorList>
    </citation>
    <scope>NUCLEOTIDE SEQUENCE</scope>
</reference>
<dbReference type="EMBL" id="OZ020100">
    <property type="protein sequence ID" value="CAK9273769.1"/>
    <property type="molecule type" value="Genomic_DNA"/>
</dbReference>
<protein>
    <recommendedName>
        <fullName evidence="4">Secreted protein</fullName>
    </recommendedName>
</protein>
<evidence type="ECO:0008006" key="4">
    <source>
        <dbReference type="Google" id="ProtNLM"/>
    </source>
</evidence>
<accession>A0ABP0X3V1</accession>